<name>A0ABQ6BC12_9BRAD</name>
<dbReference type="EMBL" id="BSOW01000027">
    <property type="protein sequence ID" value="GLR89657.1"/>
    <property type="molecule type" value="Genomic_DNA"/>
</dbReference>
<evidence type="ECO:0000313" key="2">
    <source>
        <dbReference type="EMBL" id="GLR89657.1"/>
    </source>
</evidence>
<sequence>MGVSSKARATAVYLIPIGARPDDQKHQARSAKQLKIAPCPPAGVSPGDTQILDLSGEEADPGSTRLVRALPERLKKFTSHLVND</sequence>
<organism evidence="2 3">
    <name type="scientific">Bradyrhizobium iriomotense</name>
    <dbReference type="NCBI Taxonomy" id="441950"/>
    <lineage>
        <taxon>Bacteria</taxon>
        <taxon>Pseudomonadati</taxon>
        <taxon>Pseudomonadota</taxon>
        <taxon>Alphaproteobacteria</taxon>
        <taxon>Hyphomicrobiales</taxon>
        <taxon>Nitrobacteraceae</taxon>
        <taxon>Bradyrhizobium</taxon>
    </lineage>
</organism>
<proteinExistence type="predicted"/>
<gene>
    <name evidence="2" type="ORF">GCM10007857_63710</name>
</gene>
<keyword evidence="3" id="KW-1185">Reference proteome</keyword>
<evidence type="ECO:0000256" key="1">
    <source>
        <dbReference type="SAM" id="MobiDB-lite"/>
    </source>
</evidence>
<comment type="caution">
    <text evidence="2">The sequence shown here is derived from an EMBL/GenBank/DDBJ whole genome shotgun (WGS) entry which is preliminary data.</text>
</comment>
<reference evidence="3" key="1">
    <citation type="journal article" date="2019" name="Int. J. Syst. Evol. Microbiol.">
        <title>The Global Catalogue of Microorganisms (GCM) 10K type strain sequencing project: providing services to taxonomists for standard genome sequencing and annotation.</title>
        <authorList>
            <consortium name="The Broad Institute Genomics Platform"/>
            <consortium name="The Broad Institute Genome Sequencing Center for Infectious Disease"/>
            <person name="Wu L."/>
            <person name="Ma J."/>
        </authorList>
    </citation>
    <scope>NUCLEOTIDE SEQUENCE [LARGE SCALE GENOMIC DNA]</scope>
    <source>
        <strain evidence="3">NBRC 102520</strain>
    </source>
</reference>
<evidence type="ECO:0000313" key="3">
    <source>
        <dbReference type="Proteomes" id="UP001156905"/>
    </source>
</evidence>
<dbReference type="Proteomes" id="UP001156905">
    <property type="component" value="Unassembled WGS sequence"/>
</dbReference>
<feature type="region of interest" description="Disordered" evidence="1">
    <location>
        <begin position="37"/>
        <end position="61"/>
    </location>
</feature>
<accession>A0ABQ6BC12</accession>
<protein>
    <submittedName>
        <fullName evidence="2">Uncharacterized protein</fullName>
    </submittedName>
</protein>